<evidence type="ECO:0000313" key="4">
    <source>
        <dbReference type="Proteomes" id="UP001500359"/>
    </source>
</evidence>
<keyword evidence="1" id="KW-0812">Transmembrane</keyword>
<feature type="transmembrane region" description="Helical" evidence="1">
    <location>
        <begin position="51"/>
        <end position="70"/>
    </location>
</feature>
<gene>
    <name evidence="3" type="ORF">GCM10009114_08180</name>
</gene>
<proteinExistence type="predicted"/>
<sequence length="298" mass="34639">MLSVLPRVILFPLHFLLQVTNLGFWATLIISLGVLKLILPLKWVTKLVSPMMHFFEFAFGVVSVRLIRLFNNVQWDVEISGELSKDKWYLMMPNHISYLDIVLLIDFSAFRIPAPKFFLKKELIWLPFVGLGAWALDMPFMHRYSREYIEKNPHLKGKDIETTRKYCQKFESTPTTVINFVEGSRFTPLKHQLKKSPYSHLLPPKAGGVAFTLAAMGDLFTNILNVTILYPENSGHPMMDMLSGRLKHVVIKVEILPVDKLVIGDYFNDEDFKYQFQLWLNEAWSRKDKMISQHMSSK</sequence>
<dbReference type="RefSeq" id="WP_343856812.1">
    <property type="nucleotide sequence ID" value="NZ_BAAAFD010000002.1"/>
</dbReference>
<keyword evidence="1" id="KW-0472">Membrane</keyword>
<dbReference type="Pfam" id="PF01553">
    <property type="entry name" value="Acyltransferase"/>
    <property type="match status" value="1"/>
</dbReference>
<dbReference type="InterPro" id="IPR002123">
    <property type="entry name" value="Plipid/glycerol_acylTrfase"/>
</dbReference>
<dbReference type="EMBL" id="BAAAFD010000002">
    <property type="protein sequence ID" value="GAA0853966.1"/>
    <property type="molecule type" value="Genomic_DNA"/>
</dbReference>
<feature type="transmembrane region" description="Helical" evidence="1">
    <location>
        <begin position="15"/>
        <end position="39"/>
    </location>
</feature>
<keyword evidence="4" id="KW-1185">Reference proteome</keyword>
<dbReference type="NCBIfam" id="NF010621">
    <property type="entry name" value="PRK14014.1"/>
    <property type="match status" value="1"/>
</dbReference>
<dbReference type="GO" id="GO:0016746">
    <property type="term" value="F:acyltransferase activity"/>
    <property type="evidence" value="ECO:0007669"/>
    <property type="project" value="UniProtKB-KW"/>
</dbReference>
<dbReference type="CDD" id="cd07990">
    <property type="entry name" value="LPLAT_LCLAT1-like"/>
    <property type="match status" value="1"/>
</dbReference>
<keyword evidence="1" id="KW-1133">Transmembrane helix</keyword>
<dbReference type="SUPFAM" id="SSF69593">
    <property type="entry name" value="Glycerol-3-phosphate (1)-acyltransferase"/>
    <property type="match status" value="1"/>
</dbReference>
<feature type="transmembrane region" description="Helical" evidence="1">
    <location>
        <begin position="90"/>
        <end position="110"/>
    </location>
</feature>
<evidence type="ECO:0000313" key="3">
    <source>
        <dbReference type="EMBL" id="GAA0853966.1"/>
    </source>
</evidence>
<name>A0ABN1LDY7_9ALTE</name>
<dbReference type="PANTHER" id="PTHR10983:SF15">
    <property type="entry name" value="ACYLTRANSFERASE YIHG-RELATED"/>
    <property type="match status" value="1"/>
</dbReference>
<organism evidence="3 4">
    <name type="scientific">Aliiglaciecola litoralis</name>
    <dbReference type="NCBI Taxonomy" id="582857"/>
    <lineage>
        <taxon>Bacteria</taxon>
        <taxon>Pseudomonadati</taxon>
        <taxon>Pseudomonadota</taxon>
        <taxon>Gammaproteobacteria</taxon>
        <taxon>Alteromonadales</taxon>
        <taxon>Alteromonadaceae</taxon>
        <taxon>Aliiglaciecola</taxon>
    </lineage>
</organism>
<feature type="domain" description="Phospholipid/glycerol acyltransferase" evidence="2">
    <location>
        <begin position="89"/>
        <end position="231"/>
    </location>
</feature>
<protein>
    <submittedName>
        <fullName evidence="3">Acyltransferase</fullName>
    </submittedName>
</protein>
<dbReference type="Proteomes" id="UP001500359">
    <property type="component" value="Unassembled WGS sequence"/>
</dbReference>
<comment type="caution">
    <text evidence="3">The sequence shown here is derived from an EMBL/GenBank/DDBJ whole genome shotgun (WGS) entry which is preliminary data.</text>
</comment>
<evidence type="ECO:0000256" key="1">
    <source>
        <dbReference type="SAM" id="Phobius"/>
    </source>
</evidence>
<evidence type="ECO:0000259" key="2">
    <source>
        <dbReference type="SMART" id="SM00563"/>
    </source>
</evidence>
<dbReference type="SMART" id="SM00563">
    <property type="entry name" value="PlsC"/>
    <property type="match status" value="1"/>
</dbReference>
<accession>A0ABN1LDY7</accession>
<reference evidence="3 4" key="1">
    <citation type="journal article" date="2019" name="Int. J. Syst. Evol. Microbiol.">
        <title>The Global Catalogue of Microorganisms (GCM) 10K type strain sequencing project: providing services to taxonomists for standard genome sequencing and annotation.</title>
        <authorList>
            <consortium name="The Broad Institute Genomics Platform"/>
            <consortium name="The Broad Institute Genome Sequencing Center for Infectious Disease"/>
            <person name="Wu L."/>
            <person name="Ma J."/>
        </authorList>
    </citation>
    <scope>NUCLEOTIDE SEQUENCE [LARGE SCALE GENOMIC DNA]</scope>
    <source>
        <strain evidence="3 4">JCM 15896</strain>
    </source>
</reference>
<keyword evidence="3" id="KW-0012">Acyltransferase</keyword>
<keyword evidence="3" id="KW-0808">Transferase</keyword>
<dbReference type="PANTHER" id="PTHR10983">
    <property type="entry name" value="1-ACYLGLYCEROL-3-PHOSPHATE ACYLTRANSFERASE-RELATED"/>
    <property type="match status" value="1"/>
</dbReference>